<protein>
    <submittedName>
        <fullName evidence="1">Uncharacterized protein</fullName>
    </submittedName>
</protein>
<dbReference type="AlphaFoldDB" id="A0AAN4ZKW0"/>
<evidence type="ECO:0000313" key="2">
    <source>
        <dbReference type="Proteomes" id="UP001328107"/>
    </source>
</evidence>
<name>A0AAN4ZKW0_9BILA</name>
<sequence length="92" mass="10677">LHSLYNELQDYPPLPRCCSLLLSGFCPVHRIRRSSLLSVLRLPCLRIRWIRLGIPRIRRVVGIEQGRKGTRRSRGTCWTFGTHWKPVIGDAN</sequence>
<feature type="non-terminal residue" evidence="1">
    <location>
        <position position="1"/>
    </location>
</feature>
<dbReference type="Proteomes" id="UP001328107">
    <property type="component" value="Unassembled WGS sequence"/>
</dbReference>
<proteinExistence type="predicted"/>
<reference evidence="2" key="1">
    <citation type="submission" date="2022-10" db="EMBL/GenBank/DDBJ databases">
        <title>Genome assembly of Pristionchus species.</title>
        <authorList>
            <person name="Yoshida K."/>
            <person name="Sommer R.J."/>
        </authorList>
    </citation>
    <scope>NUCLEOTIDE SEQUENCE [LARGE SCALE GENOMIC DNA]</scope>
    <source>
        <strain evidence="2">RS5460</strain>
    </source>
</reference>
<dbReference type="EMBL" id="BTRK01000003">
    <property type="protein sequence ID" value="GMR41754.1"/>
    <property type="molecule type" value="Genomic_DNA"/>
</dbReference>
<comment type="caution">
    <text evidence="1">The sequence shown here is derived from an EMBL/GenBank/DDBJ whole genome shotgun (WGS) entry which is preliminary data.</text>
</comment>
<evidence type="ECO:0000313" key="1">
    <source>
        <dbReference type="EMBL" id="GMR41754.1"/>
    </source>
</evidence>
<accession>A0AAN4ZKW0</accession>
<gene>
    <name evidence="1" type="ORF">PMAYCL1PPCAC_11949</name>
</gene>
<keyword evidence="2" id="KW-1185">Reference proteome</keyword>
<organism evidence="1 2">
    <name type="scientific">Pristionchus mayeri</name>
    <dbReference type="NCBI Taxonomy" id="1317129"/>
    <lineage>
        <taxon>Eukaryota</taxon>
        <taxon>Metazoa</taxon>
        <taxon>Ecdysozoa</taxon>
        <taxon>Nematoda</taxon>
        <taxon>Chromadorea</taxon>
        <taxon>Rhabditida</taxon>
        <taxon>Rhabditina</taxon>
        <taxon>Diplogasteromorpha</taxon>
        <taxon>Diplogasteroidea</taxon>
        <taxon>Neodiplogasteridae</taxon>
        <taxon>Pristionchus</taxon>
    </lineage>
</organism>